<dbReference type="EMBL" id="MFGX01000036">
    <property type="protein sequence ID" value="OGF56426.1"/>
    <property type="molecule type" value="Genomic_DNA"/>
</dbReference>
<organism evidence="3 4">
    <name type="scientific">Fraserbacteria sp. (strain RBG_16_55_9)</name>
    <dbReference type="NCBI Taxonomy" id="1817864"/>
    <lineage>
        <taxon>Bacteria</taxon>
        <taxon>Candidatus Fraseribacteriota</taxon>
    </lineage>
</organism>
<dbReference type="Pfam" id="PF06181">
    <property type="entry name" value="Urate_ox_N"/>
    <property type="match status" value="1"/>
</dbReference>
<evidence type="ECO:0000313" key="4">
    <source>
        <dbReference type="Proteomes" id="UP000179157"/>
    </source>
</evidence>
<accession>A0A1F5UZ40</accession>
<keyword evidence="1" id="KW-0472">Membrane</keyword>
<reference evidence="3 4" key="1">
    <citation type="journal article" date="2016" name="Nat. Commun.">
        <title>Thousands of microbial genomes shed light on interconnected biogeochemical processes in an aquifer system.</title>
        <authorList>
            <person name="Anantharaman K."/>
            <person name="Brown C.T."/>
            <person name="Hug L.A."/>
            <person name="Sharon I."/>
            <person name="Castelle C.J."/>
            <person name="Probst A.J."/>
            <person name="Thomas B.C."/>
            <person name="Singh A."/>
            <person name="Wilkins M.J."/>
            <person name="Karaoz U."/>
            <person name="Brodie E.L."/>
            <person name="Williams K.H."/>
            <person name="Hubbard S.S."/>
            <person name="Banfield J.F."/>
        </authorList>
    </citation>
    <scope>NUCLEOTIDE SEQUENCE [LARGE SCALE GENOMIC DNA]</scope>
    <source>
        <strain evidence="4">RBG_16_55_9</strain>
    </source>
</reference>
<evidence type="ECO:0000313" key="3">
    <source>
        <dbReference type="EMBL" id="OGF56426.1"/>
    </source>
</evidence>
<feature type="domain" description="Urate oxidase N-terminal" evidence="2">
    <location>
        <begin position="82"/>
        <end position="143"/>
    </location>
</feature>
<proteinExistence type="predicted"/>
<dbReference type="AlphaFoldDB" id="A0A1F5UZ40"/>
<feature type="transmembrane region" description="Helical" evidence="1">
    <location>
        <begin position="96"/>
        <end position="115"/>
    </location>
</feature>
<feature type="non-terminal residue" evidence="3">
    <location>
        <position position="145"/>
    </location>
</feature>
<feature type="transmembrane region" description="Helical" evidence="1">
    <location>
        <begin position="52"/>
        <end position="76"/>
    </location>
</feature>
<comment type="caution">
    <text evidence="3">The sequence shown here is derived from an EMBL/GenBank/DDBJ whole genome shotgun (WGS) entry which is preliminary data.</text>
</comment>
<evidence type="ECO:0000259" key="2">
    <source>
        <dbReference type="Pfam" id="PF06181"/>
    </source>
</evidence>
<dbReference type="InterPro" id="IPR010389">
    <property type="entry name" value="Urate_ox_N"/>
</dbReference>
<keyword evidence="1" id="KW-1133">Transmembrane helix</keyword>
<dbReference type="Proteomes" id="UP000179157">
    <property type="component" value="Unassembled WGS sequence"/>
</dbReference>
<evidence type="ECO:0000256" key="1">
    <source>
        <dbReference type="SAM" id="Phobius"/>
    </source>
</evidence>
<protein>
    <recommendedName>
        <fullName evidence="2">Urate oxidase N-terminal domain-containing protein</fullName>
    </recommendedName>
</protein>
<name>A0A1F5UZ40_FRAXR</name>
<sequence length="145" mass="16497">MSPELFLPGILRWIHFVAGIIWIGLLYFFNLVNVPYTKIAEPKERAAHVPKLMPLALAWFRYAALVTVVVGFGLLFALPQYWRIGNFFDTDGAKTIFMGMLLGSIMLFNVWVFIWPNQKKIIAATVKGEKPEPKWGKNALLASRT</sequence>
<keyword evidence="1" id="KW-0812">Transmembrane</keyword>
<gene>
    <name evidence="3" type="ORF">A2Z21_00045</name>
</gene>
<feature type="transmembrane region" description="Helical" evidence="1">
    <location>
        <begin position="12"/>
        <end position="32"/>
    </location>
</feature>